<comment type="caution">
    <text evidence="1">The sequence shown here is derived from an EMBL/GenBank/DDBJ whole genome shotgun (WGS) entry which is preliminary data.</text>
</comment>
<name>A0ABQ1G1W3_9GAMM</name>
<accession>A0ABQ1G1W3</accession>
<evidence type="ECO:0000313" key="2">
    <source>
        <dbReference type="Proteomes" id="UP000627464"/>
    </source>
</evidence>
<protein>
    <submittedName>
        <fullName evidence="1">Polyketide cyclase</fullName>
    </submittedName>
</protein>
<evidence type="ECO:0000313" key="1">
    <source>
        <dbReference type="EMBL" id="GGA35058.1"/>
    </source>
</evidence>
<dbReference type="Gene3D" id="3.30.530.20">
    <property type="match status" value="1"/>
</dbReference>
<dbReference type="RefSeq" id="WP_188470560.1">
    <property type="nucleotide sequence ID" value="NZ_BMFZ01000002.1"/>
</dbReference>
<dbReference type="SUPFAM" id="SSF55961">
    <property type="entry name" value="Bet v1-like"/>
    <property type="match status" value="1"/>
</dbReference>
<reference evidence="2" key="1">
    <citation type="journal article" date="2019" name="Int. J. Syst. Evol. Microbiol.">
        <title>The Global Catalogue of Microorganisms (GCM) 10K type strain sequencing project: providing services to taxonomists for standard genome sequencing and annotation.</title>
        <authorList>
            <consortium name="The Broad Institute Genomics Platform"/>
            <consortium name="The Broad Institute Genome Sequencing Center for Infectious Disease"/>
            <person name="Wu L."/>
            <person name="Ma J."/>
        </authorList>
    </citation>
    <scope>NUCLEOTIDE SEQUENCE [LARGE SCALE GENOMIC DNA]</scope>
    <source>
        <strain evidence="2">CGMCC 1.12806</strain>
    </source>
</reference>
<gene>
    <name evidence="1" type="ORF">GCM10011328_07250</name>
</gene>
<dbReference type="Proteomes" id="UP000627464">
    <property type="component" value="Unassembled WGS sequence"/>
</dbReference>
<dbReference type="EMBL" id="BMFZ01000002">
    <property type="protein sequence ID" value="GGA35058.1"/>
    <property type="molecule type" value="Genomic_DNA"/>
</dbReference>
<dbReference type="InterPro" id="IPR023393">
    <property type="entry name" value="START-like_dom_sf"/>
</dbReference>
<proteinExistence type="predicted"/>
<organism evidence="1 2">
    <name type="scientific">Hafnia psychrotolerans</name>
    <dbReference type="NCBI Taxonomy" id="1477018"/>
    <lineage>
        <taxon>Bacteria</taxon>
        <taxon>Pseudomonadati</taxon>
        <taxon>Pseudomonadota</taxon>
        <taxon>Gammaproteobacteria</taxon>
        <taxon>Enterobacterales</taxon>
        <taxon>Hafniaceae</taxon>
        <taxon>Hafnia</taxon>
    </lineage>
</organism>
<keyword evidence="2" id="KW-1185">Reference proteome</keyword>
<sequence>MMTERKNKDVVLKYDLEAPPEKVWRAISLSSLRQQWLPSQVLAESAPMCSIPGKEIRYKMQDDEPPYLASIVTFQLMPNAQGGTTLTIIHRLEDDRLTPANDAQPRLMCAA</sequence>